<dbReference type="Gene3D" id="1.20.1720.10">
    <property type="entry name" value="Multidrug resistance protein D"/>
    <property type="match status" value="1"/>
</dbReference>
<dbReference type="SUPFAM" id="SSF103473">
    <property type="entry name" value="MFS general substrate transporter"/>
    <property type="match status" value="1"/>
</dbReference>
<dbReference type="RefSeq" id="WP_345626771.1">
    <property type="nucleotide sequence ID" value="NZ_BAABJQ010000003.1"/>
</dbReference>
<feature type="transmembrane region" description="Helical" evidence="6">
    <location>
        <begin position="308"/>
        <end position="330"/>
    </location>
</feature>
<gene>
    <name evidence="8" type="ORF">GCM10023322_11480</name>
</gene>
<evidence type="ECO:0000256" key="4">
    <source>
        <dbReference type="ARBA" id="ARBA00022989"/>
    </source>
</evidence>
<dbReference type="InterPro" id="IPR036259">
    <property type="entry name" value="MFS_trans_sf"/>
</dbReference>
<protein>
    <submittedName>
        <fullName evidence="8">MFS transporter</fullName>
    </submittedName>
</protein>
<keyword evidence="9" id="KW-1185">Reference proteome</keyword>
<dbReference type="Pfam" id="PF07690">
    <property type="entry name" value="MFS_1"/>
    <property type="match status" value="1"/>
</dbReference>
<feature type="transmembrane region" description="Helical" evidence="6">
    <location>
        <begin position="209"/>
        <end position="229"/>
    </location>
</feature>
<evidence type="ECO:0000313" key="9">
    <source>
        <dbReference type="Proteomes" id="UP001501570"/>
    </source>
</evidence>
<organism evidence="8 9">
    <name type="scientific">Rugosimonospora acidiphila</name>
    <dbReference type="NCBI Taxonomy" id="556531"/>
    <lineage>
        <taxon>Bacteria</taxon>
        <taxon>Bacillati</taxon>
        <taxon>Actinomycetota</taxon>
        <taxon>Actinomycetes</taxon>
        <taxon>Micromonosporales</taxon>
        <taxon>Micromonosporaceae</taxon>
        <taxon>Rugosimonospora</taxon>
    </lineage>
</organism>
<comment type="caution">
    <text evidence="8">The sequence shown here is derived from an EMBL/GenBank/DDBJ whole genome shotgun (WGS) entry which is preliminary data.</text>
</comment>
<feature type="transmembrane region" description="Helical" evidence="6">
    <location>
        <begin position="279"/>
        <end position="302"/>
    </location>
</feature>
<evidence type="ECO:0000256" key="6">
    <source>
        <dbReference type="SAM" id="Phobius"/>
    </source>
</evidence>
<feature type="transmembrane region" description="Helical" evidence="6">
    <location>
        <begin position="342"/>
        <end position="365"/>
    </location>
</feature>
<feature type="transmembrane region" description="Helical" evidence="6">
    <location>
        <begin position="371"/>
        <end position="395"/>
    </location>
</feature>
<evidence type="ECO:0000256" key="5">
    <source>
        <dbReference type="ARBA" id="ARBA00023136"/>
    </source>
</evidence>
<evidence type="ECO:0000313" key="8">
    <source>
        <dbReference type="EMBL" id="GAA5180055.1"/>
    </source>
</evidence>
<feature type="transmembrane region" description="Helical" evidence="6">
    <location>
        <begin position="60"/>
        <end position="79"/>
    </location>
</feature>
<name>A0ABP9RMG2_9ACTN</name>
<evidence type="ECO:0000259" key="7">
    <source>
        <dbReference type="PROSITE" id="PS50850"/>
    </source>
</evidence>
<dbReference type="CDD" id="cd17321">
    <property type="entry name" value="MFS_MMR_MDR_like"/>
    <property type="match status" value="1"/>
</dbReference>
<dbReference type="PANTHER" id="PTHR42718">
    <property type="entry name" value="MAJOR FACILITATOR SUPERFAMILY MULTIDRUG TRANSPORTER MFSC"/>
    <property type="match status" value="1"/>
</dbReference>
<feature type="transmembrane region" description="Helical" evidence="6">
    <location>
        <begin position="178"/>
        <end position="197"/>
    </location>
</feature>
<proteinExistence type="predicted"/>
<evidence type="ECO:0000256" key="1">
    <source>
        <dbReference type="ARBA" id="ARBA00004651"/>
    </source>
</evidence>
<keyword evidence="4 6" id="KW-1133">Transmembrane helix</keyword>
<dbReference type="Gene3D" id="1.20.1250.20">
    <property type="entry name" value="MFS general substrate transporter like domains"/>
    <property type="match status" value="1"/>
</dbReference>
<reference evidence="9" key="1">
    <citation type="journal article" date="2019" name="Int. J. Syst. Evol. Microbiol.">
        <title>The Global Catalogue of Microorganisms (GCM) 10K type strain sequencing project: providing services to taxonomists for standard genome sequencing and annotation.</title>
        <authorList>
            <consortium name="The Broad Institute Genomics Platform"/>
            <consortium name="The Broad Institute Genome Sequencing Center for Infectious Disease"/>
            <person name="Wu L."/>
            <person name="Ma J."/>
        </authorList>
    </citation>
    <scope>NUCLEOTIDE SEQUENCE [LARGE SCALE GENOMIC DNA]</scope>
    <source>
        <strain evidence="9">JCM 18304</strain>
    </source>
</reference>
<dbReference type="PANTHER" id="PTHR42718:SF9">
    <property type="entry name" value="MAJOR FACILITATOR SUPERFAMILY MULTIDRUG TRANSPORTER MFSC"/>
    <property type="match status" value="1"/>
</dbReference>
<comment type="subcellular location">
    <subcellularLocation>
        <location evidence="1">Cell membrane</location>
        <topology evidence="1">Multi-pass membrane protein</topology>
    </subcellularLocation>
</comment>
<feature type="transmembrane region" description="Helical" evidence="6">
    <location>
        <begin position="151"/>
        <end position="172"/>
    </location>
</feature>
<dbReference type="PROSITE" id="PS50850">
    <property type="entry name" value="MFS"/>
    <property type="match status" value="1"/>
</dbReference>
<feature type="transmembrane region" description="Helical" evidence="6">
    <location>
        <begin position="241"/>
        <end position="258"/>
    </location>
</feature>
<feature type="transmembrane region" description="Helical" evidence="6">
    <location>
        <begin position="441"/>
        <end position="460"/>
    </location>
</feature>
<keyword evidence="2" id="KW-0813">Transport</keyword>
<feature type="transmembrane region" description="Helical" evidence="6">
    <location>
        <begin position="20"/>
        <end position="40"/>
    </location>
</feature>
<feature type="domain" description="Major facilitator superfamily (MFS) profile" evidence="7">
    <location>
        <begin position="25"/>
        <end position="465"/>
    </location>
</feature>
<dbReference type="EMBL" id="BAABJQ010000003">
    <property type="protein sequence ID" value="GAA5180055.1"/>
    <property type="molecule type" value="Genomic_DNA"/>
</dbReference>
<feature type="transmembrane region" description="Helical" evidence="6">
    <location>
        <begin position="116"/>
        <end position="139"/>
    </location>
</feature>
<feature type="transmembrane region" description="Helical" evidence="6">
    <location>
        <begin position="91"/>
        <end position="110"/>
    </location>
</feature>
<dbReference type="Proteomes" id="UP001501570">
    <property type="component" value="Unassembled WGS sequence"/>
</dbReference>
<dbReference type="InterPro" id="IPR011701">
    <property type="entry name" value="MFS"/>
</dbReference>
<dbReference type="InterPro" id="IPR020846">
    <property type="entry name" value="MFS_dom"/>
</dbReference>
<sequence>MTTTTVRPAGRPTRAPAPPVRSGVVLFAALLGFFMIGLDASAVNVALPRIGEALGGSTTGLQWIVDAYTLMFAALLLSAGALSDRLGANRVFAAGIAVFTVASAACGLAGNTGVLIGARLLQGSAAAVVLPSSLALVRWAFPDAAERGRAIAMWTVGGAVSTAAGPVVGGALTSSLGWRTIFFLNLPVGLLTLAMLTKVPGAPRRAAQLDPLGQLLAVLALGGLIYGVIQAGASGFSTPSTLIGLLVAAVAGAAFLVTEARVGDPMVPLSLLRSRTTAICLTVGFAVNAAFYGVIFALSLFFQQVLGQSAIAAGVMFLPMTALVALANMSSARAAVRFGYRMPIAAGQLVCALGLLALLGVGIGAGTSRPLLAVLLIPTGIGLGFAVPSLTAAMLSDLPAERAGLAGGIFNAGRQMGGALAVAVFGALVSHPGSFVPGLRLSLLSAAVLLLVTFVATVFLPGRNSRR</sequence>
<feature type="transmembrane region" description="Helical" evidence="6">
    <location>
        <begin position="416"/>
        <end position="435"/>
    </location>
</feature>
<keyword evidence="5 6" id="KW-0472">Membrane</keyword>
<keyword evidence="3 6" id="KW-0812">Transmembrane</keyword>
<evidence type="ECO:0000256" key="2">
    <source>
        <dbReference type="ARBA" id="ARBA00022448"/>
    </source>
</evidence>
<evidence type="ECO:0000256" key="3">
    <source>
        <dbReference type="ARBA" id="ARBA00022692"/>
    </source>
</evidence>
<accession>A0ABP9RMG2</accession>